<accession>A0A4R8MBY2</accession>
<dbReference type="EMBL" id="SORI01000004">
    <property type="protein sequence ID" value="TDY61772.1"/>
    <property type="molecule type" value="Genomic_DNA"/>
</dbReference>
<comment type="caution">
    <text evidence="1">The sequence shown here is derived from an EMBL/GenBank/DDBJ whole genome shotgun (WGS) entry which is preliminary data.</text>
</comment>
<sequence>MERNSDGTLFYPVKLVVGVLYPDENRWIWTAEKLSALWGLPEDVSSEFPFTVTDYYTDISPVLFRRFLSFPGLRDGGALPEWKRAACRLENESGAPRAVNIDPGYVNGARLVLASTKDHAHRVYIGGGIHGEVTLRFRFKKWESFDYTFPDFAQGLYDGFLSAVRKKWILEMESRRSKK</sequence>
<protein>
    <submittedName>
        <fullName evidence="1">Uncharacterized protein DUF4416</fullName>
    </submittedName>
</protein>
<dbReference type="AlphaFoldDB" id="A0A4R8MBY2"/>
<dbReference type="RefSeq" id="WP_243833831.1">
    <property type="nucleotide sequence ID" value="NZ_SORI01000004.1"/>
</dbReference>
<evidence type="ECO:0000313" key="1">
    <source>
        <dbReference type="EMBL" id="TDY61772.1"/>
    </source>
</evidence>
<evidence type="ECO:0000313" key="2">
    <source>
        <dbReference type="Proteomes" id="UP000295066"/>
    </source>
</evidence>
<dbReference type="Pfam" id="PF14385">
    <property type="entry name" value="DUF4416"/>
    <property type="match status" value="1"/>
</dbReference>
<keyword evidence="2" id="KW-1185">Reference proteome</keyword>
<proteinExistence type="predicted"/>
<dbReference type="Proteomes" id="UP000295066">
    <property type="component" value="Unassembled WGS sequence"/>
</dbReference>
<organism evidence="1 2">
    <name type="scientific">Aminivibrio pyruvatiphilus</name>
    <dbReference type="NCBI Taxonomy" id="1005740"/>
    <lineage>
        <taxon>Bacteria</taxon>
        <taxon>Thermotogati</taxon>
        <taxon>Synergistota</taxon>
        <taxon>Synergistia</taxon>
        <taxon>Synergistales</taxon>
        <taxon>Aminobacteriaceae</taxon>
        <taxon>Aminivibrio</taxon>
    </lineage>
</organism>
<gene>
    <name evidence="1" type="ORF">C8D99_10410</name>
</gene>
<reference evidence="1 2" key="1">
    <citation type="submission" date="2019-03" db="EMBL/GenBank/DDBJ databases">
        <title>Genomic Encyclopedia of Type Strains, Phase IV (KMG-IV): sequencing the most valuable type-strain genomes for metagenomic binning, comparative biology and taxonomic classification.</title>
        <authorList>
            <person name="Goeker M."/>
        </authorList>
    </citation>
    <scope>NUCLEOTIDE SEQUENCE [LARGE SCALE GENOMIC DNA]</scope>
    <source>
        <strain evidence="1 2">DSM 25964</strain>
    </source>
</reference>
<name>A0A4R8MBY2_9BACT</name>
<dbReference type="InterPro" id="IPR025529">
    <property type="entry name" value="DUF4416"/>
</dbReference>